<dbReference type="Pfam" id="PF08450">
    <property type="entry name" value="SGL"/>
    <property type="match status" value="1"/>
</dbReference>
<dbReference type="Gene3D" id="2.120.10.30">
    <property type="entry name" value="TolB, C-terminal domain"/>
    <property type="match status" value="1"/>
</dbReference>
<comment type="similarity">
    <text evidence="1">Belongs to the SMP-30/CGR1 family.</text>
</comment>
<sequence length="331" mass="36874">MNDQQRQLGEAVAQRDWINGVTRYPDPAVEVVDDSFRHYINANAALERLWTGARWTEGPVWFGDRNSLLFSDIPNNRIMCWHAPSGQTTVYREPSNNTNGHTRDREGRLISCEHRTRRVTRTEHDGSITVLADSYQGKRLNAPNDVVVKSDGSVWFTDPGYGILHNYEGGVAESELPTNVYRLDPLSERLEAVVTDFAKPNGLCFSPDESLLYISDTATSHDPDGDAHIRVFEVDGDSVRGGREFVDMRPAVSDGFRADMDGNIWTSSGWAGPGLDGVQVFNPAGDLIGRIHLPEICANVCFGGPHRNRLFMMGSQSVYHLWTEAIGAQRP</sequence>
<evidence type="ECO:0000256" key="3">
    <source>
        <dbReference type="PIRSR" id="PIRSR605511-1"/>
    </source>
</evidence>
<evidence type="ECO:0000256" key="4">
    <source>
        <dbReference type="PIRSR" id="PIRSR605511-2"/>
    </source>
</evidence>
<keyword evidence="4" id="KW-0862">Zinc</keyword>
<dbReference type="InterPro" id="IPR051262">
    <property type="entry name" value="SMP-30/CGR1_Lactonase"/>
</dbReference>
<evidence type="ECO:0000256" key="2">
    <source>
        <dbReference type="ARBA" id="ARBA00022801"/>
    </source>
</evidence>
<feature type="binding site" evidence="4">
    <location>
        <position position="201"/>
    </location>
    <ligand>
        <name>a divalent metal cation</name>
        <dbReference type="ChEBI" id="CHEBI:60240"/>
    </ligand>
</feature>
<comment type="cofactor">
    <cofactor evidence="4">
        <name>Zn(2+)</name>
        <dbReference type="ChEBI" id="CHEBI:29105"/>
    </cofactor>
    <text evidence="4">Binds 1 divalent metal cation per subunit.</text>
</comment>
<dbReference type="PANTHER" id="PTHR47572:SF4">
    <property type="entry name" value="LACTONASE DRP35"/>
    <property type="match status" value="1"/>
</dbReference>
<evidence type="ECO:0000259" key="5">
    <source>
        <dbReference type="Pfam" id="PF08450"/>
    </source>
</evidence>
<dbReference type="GO" id="GO:0046872">
    <property type="term" value="F:metal ion binding"/>
    <property type="evidence" value="ECO:0007669"/>
    <property type="project" value="UniProtKB-KW"/>
</dbReference>
<dbReference type="AlphaFoldDB" id="A0A6B1DQU7"/>
<comment type="caution">
    <text evidence="6">The sequence shown here is derived from an EMBL/GenBank/DDBJ whole genome shotgun (WGS) entry which is preliminary data.</text>
</comment>
<dbReference type="GO" id="GO:0016787">
    <property type="term" value="F:hydrolase activity"/>
    <property type="evidence" value="ECO:0007669"/>
    <property type="project" value="UniProtKB-KW"/>
</dbReference>
<dbReference type="InterPro" id="IPR005511">
    <property type="entry name" value="SMP-30"/>
</dbReference>
<accession>A0A6B1DQU7</accession>
<organism evidence="6">
    <name type="scientific">Caldilineaceae bacterium SB0662_bin_9</name>
    <dbReference type="NCBI Taxonomy" id="2605258"/>
    <lineage>
        <taxon>Bacteria</taxon>
        <taxon>Bacillati</taxon>
        <taxon>Chloroflexota</taxon>
        <taxon>Caldilineae</taxon>
        <taxon>Caldilineales</taxon>
        <taxon>Caldilineaceae</taxon>
    </lineage>
</organism>
<dbReference type="PANTHER" id="PTHR47572">
    <property type="entry name" value="LIPOPROTEIN-RELATED"/>
    <property type="match status" value="1"/>
</dbReference>
<proteinExistence type="inferred from homology"/>
<keyword evidence="4" id="KW-0479">Metal-binding</keyword>
<protein>
    <submittedName>
        <fullName evidence="6">SMP-30/gluconolactonase/LRE family protein</fullName>
    </submittedName>
</protein>
<evidence type="ECO:0000256" key="1">
    <source>
        <dbReference type="ARBA" id="ARBA00008853"/>
    </source>
</evidence>
<keyword evidence="2" id="KW-0378">Hydrolase</keyword>
<feature type="binding site" evidence="4">
    <location>
        <position position="144"/>
    </location>
    <ligand>
        <name>substrate</name>
    </ligand>
</feature>
<feature type="domain" description="SMP-30/Gluconolactonase/LRE-like region" evidence="5">
    <location>
        <begin position="55"/>
        <end position="313"/>
    </location>
</feature>
<dbReference type="SUPFAM" id="SSF63829">
    <property type="entry name" value="Calcium-dependent phosphotriesterase"/>
    <property type="match status" value="1"/>
</dbReference>
<feature type="binding site" evidence="4">
    <location>
        <position position="57"/>
    </location>
    <ligand>
        <name>a divalent metal cation</name>
        <dbReference type="ChEBI" id="CHEBI:60240"/>
    </ligand>
</feature>
<feature type="binding site" evidence="4">
    <location>
        <position position="254"/>
    </location>
    <ligand>
        <name>a divalent metal cation</name>
        <dbReference type="ChEBI" id="CHEBI:60240"/>
    </ligand>
</feature>
<dbReference type="EMBL" id="VXPY01000041">
    <property type="protein sequence ID" value="MYD90000.1"/>
    <property type="molecule type" value="Genomic_DNA"/>
</dbReference>
<dbReference type="InterPro" id="IPR013658">
    <property type="entry name" value="SGL"/>
</dbReference>
<reference evidence="6" key="1">
    <citation type="submission" date="2019-09" db="EMBL/GenBank/DDBJ databases">
        <title>Characterisation of the sponge microbiome using genome-centric metagenomics.</title>
        <authorList>
            <person name="Engelberts J.P."/>
            <person name="Robbins S.J."/>
            <person name="De Goeij J.M."/>
            <person name="Aranda M."/>
            <person name="Bell S.C."/>
            <person name="Webster N.S."/>
        </authorList>
    </citation>
    <scope>NUCLEOTIDE SEQUENCE</scope>
    <source>
        <strain evidence="6">SB0662_bin_9</strain>
    </source>
</reference>
<dbReference type="InterPro" id="IPR011042">
    <property type="entry name" value="6-blade_b-propeller_TolB-like"/>
</dbReference>
<feature type="active site" description="Proton donor/acceptor" evidence="3">
    <location>
        <position position="254"/>
    </location>
</feature>
<evidence type="ECO:0000313" key="6">
    <source>
        <dbReference type="EMBL" id="MYD90000.1"/>
    </source>
</evidence>
<dbReference type="PRINTS" id="PR01790">
    <property type="entry name" value="SMP30FAMILY"/>
</dbReference>
<name>A0A6B1DQU7_9CHLR</name>
<gene>
    <name evidence="6" type="ORF">F4Y08_06630</name>
</gene>